<protein>
    <recommendedName>
        <fullName evidence="3">Universal stress protein family protein</fullName>
    </recommendedName>
</protein>
<evidence type="ECO:0000313" key="2">
    <source>
        <dbReference type="Proteomes" id="UP001297092"/>
    </source>
</evidence>
<dbReference type="Proteomes" id="UP001297092">
    <property type="component" value="Unassembled WGS sequence"/>
</dbReference>
<gene>
    <name evidence="1" type="ORF">KIV10_01350</name>
</gene>
<evidence type="ECO:0000313" key="1">
    <source>
        <dbReference type="EMBL" id="MBT0606816.1"/>
    </source>
</evidence>
<comment type="caution">
    <text evidence="1">The sequence shown here is derived from an EMBL/GenBank/DDBJ whole genome shotgun (WGS) entry which is preliminary data.</text>
</comment>
<proteinExistence type="predicted"/>
<keyword evidence="2" id="KW-1185">Reference proteome</keyword>
<sequence>METKKILIPTDFSVKSLNLVKQAIETSREEKVDIVLLQGAYLPSSITEMLFFSKRKLVKSFQSEEFNEACKMLKNKYDSRINSFCVDVITSKNNAYFQEYLLANGIDEIVVPNEDSLNFKGKNSFSPLPLFTKCKVKLNHLECSSVYEKATTVREQISDLFFSRT</sequence>
<dbReference type="EMBL" id="JAHCTB010000001">
    <property type="protein sequence ID" value="MBT0606816.1"/>
    <property type="molecule type" value="Genomic_DNA"/>
</dbReference>
<reference evidence="1 2" key="1">
    <citation type="submission" date="2021-05" db="EMBL/GenBank/DDBJ databases">
        <title>Aequorivita echinoideorum JCM 30378 genome.</title>
        <authorList>
            <person name="Zhang H."/>
            <person name="Li C."/>
        </authorList>
    </citation>
    <scope>NUCLEOTIDE SEQUENCE [LARGE SCALE GENOMIC DNA]</scope>
    <source>
        <strain evidence="1 2">JCM30378</strain>
    </source>
</reference>
<name>A0ABS5S0S1_9FLAO</name>
<accession>A0ABS5S0S1</accession>
<evidence type="ECO:0008006" key="3">
    <source>
        <dbReference type="Google" id="ProtNLM"/>
    </source>
</evidence>
<dbReference type="RefSeq" id="WP_214111690.1">
    <property type="nucleotide sequence ID" value="NZ_JAHCTB010000001.1"/>
</dbReference>
<organism evidence="1 2">
    <name type="scientific">Aequorivita echinoideorum</name>
    <dbReference type="NCBI Taxonomy" id="1549647"/>
    <lineage>
        <taxon>Bacteria</taxon>
        <taxon>Pseudomonadati</taxon>
        <taxon>Bacteroidota</taxon>
        <taxon>Flavobacteriia</taxon>
        <taxon>Flavobacteriales</taxon>
        <taxon>Flavobacteriaceae</taxon>
        <taxon>Aequorivita</taxon>
    </lineage>
</organism>